<dbReference type="RefSeq" id="WP_055277507.1">
    <property type="nucleotide sequence ID" value="NZ_CYZV01000033.1"/>
</dbReference>
<dbReference type="InterPro" id="IPR031337">
    <property type="entry name" value="KDPG/KHG_AS_1"/>
</dbReference>
<dbReference type="NCBIfam" id="TIGR01182">
    <property type="entry name" value="eda"/>
    <property type="match status" value="1"/>
</dbReference>
<dbReference type="PANTHER" id="PTHR30246">
    <property type="entry name" value="2-KETO-3-DEOXY-6-PHOSPHOGLUCONATE ALDOLASE"/>
    <property type="match status" value="1"/>
</dbReference>
<dbReference type="SUPFAM" id="SSF51569">
    <property type="entry name" value="Aldolase"/>
    <property type="match status" value="1"/>
</dbReference>
<gene>
    <name evidence="9" type="primary">eda</name>
    <name evidence="9" type="ORF">ERS852470_02797</name>
</gene>
<dbReference type="Pfam" id="PF01081">
    <property type="entry name" value="Aldolase"/>
    <property type="match status" value="1"/>
</dbReference>
<sequence length="320" mass="35146">MNEVLEKINKIGIVPVVTIDSIEYAIPLAKALCEGGLPCAEVTFRTAAAKESIQKMTKEFPNMIIGAGTVLNISQVDEAVVAGARFIVSPGLNPKVVQYCINKGIVIIPGCSNPTDIEQAIEFGIDTVKFFPAEAAGGLNMIKAMSAPYGNLKFMPTGGINISNLNSYLEFDKIIACGGTWMVKQELIREGSFKAIENITREAVETMLSFELLHIGVNTRSDEEANYIARELEKSFGFKRKENSKSIFLSNCINIMKSSDFGKNGYLSIGSNNLNRAIYHLVNNGYMVDENSRCFNKNGKLISIYLRNEIAGYAIKLIQK</sequence>
<dbReference type="EC" id="4.1.2.14" evidence="5"/>
<accession>A0A174GF64</accession>
<dbReference type="InterPro" id="IPR000887">
    <property type="entry name" value="Aldlse_KDPG_KHG"/>
</dbReference>
<dbReference type="PANTHER" id="PTHR30246:SF1">
    <property type="entry name" value="2-DEHYDRO-3-DEOXY-6-PHOSPHOGALACTONATE ALDOLASE-RELATED"/>
    <property type="match status" value="1"/>
</dbReference>
<evidence type="ECO:0000256" key="8">
    <source>
        <dbReference type="ARBA" id="ARBA00023277"/>
    </source>
</evidence>
<dbReference type="AlphaFoldDB" id="A0A174GF64"/>
<keyword evidence="8" id="KW-0119">Carbohydrate metabolism</keyword>
<proteinExistence type="inferred from homology"/>
<comment type="similarity">
    <text evidence="3">Belongs to the KHG/KDPG aldolase family.</text>
</comment>
<evidence type="ECO:0000256" key="2">
    <source>
        <dbReference type="ARBA" id="ARBA00004736"/>
    </source>
</evidence>
<dbReference type="EMBL" id="CYZV01000033">
    <property type="protein sequence ID" value="CUO59616.1"/>
    <property type="molecule type" value="Genomic_DNA"/>
</dbReference>
<dbReference type="CDD" id="cd00452">
    <property type="entry name" value="KDPG_aldolase"/>
    <property type="match status" value="1"/>
</dbReference>
<keyword evidence="7" id="KW-0704">Schiff base</keyword>
<dbReference type="InterPro" id="IPR013785">
    <property type="entry name" value="Aldolase_TIM"/>
</dbReference>
<evidence type="ECO:0000256" key="1">
    <source>
        <dbReference type="ARBA" id="ARBA00000654"/>
    </source>
</evidence>
<dbReference type="NCBIfam" id="NF004325">
    <property type="entry name" value="PRK05718.1"/>
    <property type="match status" value="1"/>
</dbReference>
<keyword evidence="6" id="KW-0456">Lyase</keyword>
<evidence type="ECO:0000256" key="4">
    <source>
        <dbReference type="ARBA" id="ARBA00011233"/>
    </source>
</evidence>
<name>A0A174GF64_9CLOT</name>
<evidence type="ECO:0000256" key="7">
    <source>
        <dbReference type="ARBA" id="ARBA00023270"/>
    </source>
</evidence>
<comment type="pathway">
    <text evidence="2">Carbohydrate acid metabolism; 2-dehydro-3-deoxy-D-gluconate degradation; D-glyceraldehyde 3-phosphate and pyruvate from 2-dehydro-3-deoxy-D-gluconate: step 2/2.</text>
</comment>
<dbReference type="GO" id="GO:0008675">
    <property type="term" value="F:2-dehydro-3-deoxy-phosphogluconate aldolase activity"/>
    <property type="evidence" value="ECO:0007669"/>
    <property type="project" value="UniProtKB-EC"/>
</dbReference>
<dbReference type="PROSITE" id="PS00159">
    <property type="entry name" value="ALDOLASE_KDPG_KHG_1"/>
    <property type="match status" value="1"/>
</dbReference>
<dbReference type="Proteomes" id="UP000095558">
    <property type="component" value="Unassembled WGS sequence"/>
</dbReference>
<evidence type="ECO:0000313" key="9">
    <source>
        <dbReference type="EMBL" id="CUO59616.1"/>
    </source>
</evidence>
<comment type="catalytic activity">
    <reaction evidence="1">
        <text>2-dehydro-3-deoxy-6-phospho-D-gluconate = D-glyceraldehyde 3-phosphate + pyruvate</text>
        <dbReference type="Rhea" id="RHEA:17089"/>
        <dbReference type="ChEBI" id="CHEBI:15361"/>
        <dbReference type="ChEBI" id="CHEBI:57569"/>
        <dbReference type="ChEBI" id="CHEBI:59776"/>
        <dbReference type="EC" id="4.1.2.14"/>
    </reaction>
</comment>
<dbReference type="InterPro" id="IPR031338">
    <property type="entry name" value="KDPG/KHG_AS_2"/>
</dbReference>
<comment type="subunit">
    <text evidence="4">Homotrimer.</text>
</comment>
<reference evidence="9 10" key="1">
    <citation type="submission" date="2015-09" db="EMBL/GenBank/DDBJ databases">
        <authorList>
            <consortium name="Pathogen Informatics"/>
        </authorList>
    </citation>
    <scope>NUCLEOTIDE SEQUENCE [LARGE SCALE GENOMIC DNA]</scope>
    <source>
        <strain evidence="9 10">2789STDY5834855</strain>
    </source>
</reference>
<organism evidence="9 10">
    <name type="scientific">Clostridium disporicum</name>
    <dbReference type="NCBI Taxonomy" id="84024"/>
    <lineage>
        <taxon>Bacteria</taxon>
        <taxon>Bacillati</taxon>
        <taxon>Bacillota</taxon>
        <taxon>Clostridia</taxon>
        <taxon>Eubacteriales</taxon>
        <taxon>Clostridiaceae</taxon>
        <taxon>Clostridium</taxon>
    </lineage>
</organism>
<evidence type="ECO:0000256" key="3">
    <source>
        <dbReference type="ARBA" id="ARBA00006906"/>
    </source>
</evidence>
<dbReference type="Gene3D" id="3.20.20.70">
    <property type="entry name" value="Aldolase class I"/>
    <property type="match status" value="1"/>
</dbReference>
<evidence type="ECO:0000256" key="6">
    <source>
        <dbReference type="ARBA" id="ARBA00023239"/>
    </source>
</evidence>
<dbReference type="OrthoDB" id="9802667at2"/>
<protein>
    <recommendedName>
        <fullName evidence="5">2-dehydro-3-deoxy-phosphogluconate aldolase</fullName>
        <ecNumber evidence="5">4.1.2.14</ecNumber>
    </recommendedName>
</protein>
<dbReference type="PROSITE" id="PS00160">
    <property type="entry name" value="ALDOLASE_KDPG_KHG_2"/>
    <property type="match status" value="1"/>
</dbReference>
<evidence type="ECO:0000313" key="10">
    <source>
        <dbReference type="Proteomes" id="UP000095558"/>
    </source>
</evidence>
<evidence type="ECO:0000256" key="5">
    <source>
        <dbReference type="ARBA" id="ARBA00013063"/>
    </source>
</evidence>